<organism evidence="6 7">
    <name type="scientific">Streptomyces kaempferi</name>
    <dbReference type="NCBI Taxonomy" id="333725"/>
    <lineage>
        <taxon>Bacteria</taxon>
        <taxon>Bacillati</taxon>
        <taxon>Actinomycetota</taxon>
        <taxon>Actinomycetes</taxon>
        <taxon>Kitasatosporales</taxon>
        <taxon>Streptomycetaceae</taxon>
        <taxon>Streptomyces</taxon>
    </lineage>
</organism>
<dbReference type="EMBL" id="JBHTMM010000119">
    <property type="protein sequence ID" value="MFD1312450.1"/>
    <property type="molecule type" value="Genomic_DNA"/>
</dbReference>
<evidence type="ECO:0000256" key="2">
    <source>
        <dbReference type="ARBA" id="ARBA00023125"/>
    </source>
</evidence>
<feature type="compositionally biased region" description="Basic and acidic residues" evidence="4">
    <location>
        <begin position="141"/>
        <end position="150"/>
    </location>
</feature>
<keyword evidence="7" id="KW-1185">Reference proteome</keyword>
<protein>
    <submittedName>
        <fullName evidence="6">Winged helix-turn-helix transcriptional regulator</fullName>
    </submittedName>
</protein>
<dbReference type="Pfam" id="PF01638">
    <property type="entry name" value="HxlR"/>
    <property type="match status" value="1"/>
</dbReference>
<evidence type="ECO:0000256" key="3">
    <source>
        <dbReference type="ARBA" id="ARBA00023163"/>
    </source>
</evidence>
<dbReference type="InterPro" id="IPR036388">
    <property type="entry name" value="WH-like_DNA-bd_sf"/>
</dbReference>
<name>A0ABW3XT09_9ACTN</name>
<dbReference type="InterPro" id="IPR002577">
    <property type="entry name" value="HTH_HxlR"/>
</dbReference>
<dbReference type="InterPro" id="IPR036390">
    <property type="entry name" value="WH_DNA-bd_sf"/>
</dbReference>
<keyword evidence="2" id="KW-0238">DNA-binding</keyword>
<sequence length="271" mass="30066">MRKTDLSGASCPIARSLSDIGDWWSLLIVRDALSGMTRFSEFQRSLGCARNILSARLAKLVERDVLAVAPASDGSAYTEYRLTEKGKRLRVPLVALRQWGEDHLFDAAEERLGLVDKRDGLPVARLELRAHDGRVLSPDDVETRNRRDGGVQDFPDETDDTSPRERLQGVFEAQRLSCDAPESPGGFSVDIAGGFRDPTYPGARQARFHKDRLYGYVCRQAERAGAREPEALAEQLVMLYTGAADHVLRTRRYPDSVGKAVDVLLATHGID</sequence>
<gene>
    <name evidence="6" type="ORF">ACFQ5X_42560</name>
</gene>
<feature type="domain" description="HTH hxlR-type" evidence="5">
    <location>
        <begin position="11"/>
        <end position="108"/>
    </location>
</feature>
<proteinExistence type="predicted"/>
<evidence type="ECO:0000313" key="7">
    <source>
        <dbReference type="Proteomes" id="UP001597058"/>
    </source>
</evidence>
<accession>A0ABW3XT09</accession>
<keyword evidence="1" id="KW-0805">Transcription regulation</keyword>
<evidence type="ECO:0000313" key="6">
    <source>
        <dbReference type="EMBL" id="MFD1312450.1"/>
    </source>
</evidence>
<evidence type="ECO:0000256" key="1">
    <source>
        <dbReference type="ARBA" id="ARBA00023015"/>
    </source>
</evidence>
<feature type="region of interest" description="Disordered" evidence="4">
    <location>
        <begin position="137"/>
        <end position="164"/>
    </location>
</feature>
<keyword evidence="3" id="KW-0804">Transcription</keyword>
<evidence type="ECO:0000259" key="5">
    <source>
        <dbReference type="PROSITE" id="PS51118"/>
    </source>
</evidence>
<dbReference type="Gene3D" id="1.10.357.10">
    <property type="entry name" value="Tetracycline Repressor, domain 2"/>
    <property type="match status" value="1"/>
</dbReference>
<comment type="caution">
    <text evidence="6">The sequence shown here is derived from an EMBL/GenBank/DDBJ whole genome shotgun (WGS) entry which is preliminary data.</text>
</comment>
<dbReference type="SUPFAM" id="SSF46785">
    <property type="entry name" value="Winged helix' DNA-binding domain"/>
    <property type="match status" value="1"/>
</dbReference>
<dbReference type="Proteomes" id="UP001597058">
    <property type="component" value="Unassembled WGS sequence"/>
</dbReference>
<reference evidence="7" key="1">
    <citation type="journal article" date="2019" name="Int. J. Syst. Evol. Microbiol.">
        <title>The Global Catalogue of Microorganisms (GCM) 10K type strain sequencing project: providing services to taxonomists for standard genome sequencing and annotation.</title>
        <authorList>
            <consortium name="The Broad Institute Genomics Platform"/>
            <consortium name="The Broad Institute Genome Sequencing Center for Infectious Disease"/>
            <person name="Wu L."/>
            <person name="Ma J."/>
        </authorList>
    </citation>
    <scope>NUCLEOTIDE SEQUENCE [LARGE SCALE GENOMIC DNA]</scope>
    <source>
        <strain evidence="7">CGMCC 4.7020</strain>
    </source>
</reference>
<dbReference type="RefSeq" id="WP_381235789.1">
    <property type="nucleotide sequence ID" value="NZ_JBHSKH010000024.1"/>
</dbReference>
<dbReference type="PROSITE" id="PS51118">
    <property type="entry name" value="HTH_HXLR"/>
    <property type="match status" value="1"/>
</dbReference>
<dbReference type="PANTHER" id="PTHR33204">
    <property type="entry name" value="TRANSCRIPTIONAL REGULATOR, MARR FAMILY"/>
    <property type="match status" value="1"/>
</dbReference>
<dbReference type="PANTHER" id="PTHR33204:SF18">
    <property type="entry name" value="TRANSCRIPTIONAL REGULATORY PROTEIN"/>
    <property type="match status" value="1"/>
</dbReference>
<dbReference type="Gene3D" id="1.10.10.10">
    <property type="entry name" value="Winged helix-like DNA-binding domain superfamily/Winged helix DNA-binding domain"/>
    <property type="match status" value="1"/>
</dbReference>
<evidence type="ECO:0000256" key="4">
    <source>
        <dbReference type="SAM" id="MobiDB-lite"/>
    </source>
</evidence>